<evidence type="ECO:0000313" key="1">
    <source>
        <dbReference type="EMBL" id="CAH1396504.1"/>
    </source>
</evidence>
<keyword evidence="2" id="KW-1185">Reference proteome</keyword>
<dbReference type="AlphaFoldDB" id="A0A9P0MIL8"/>
<dbReference type="EMBL" id="OV725079">
    <property type="protein sequence ID" value="CAH1396504.1"/>
    <property type="molecule type" value="Genomic_DNA"/>
</dbReference>
<organism evidence="1 2">
    <name type="scientific">Nezara viridula</name>
    <name type="common">Southern green stink bug</name>
    <name type="synonym">Cimex viridulus</name>
    <dbReference type="NCBI Taxonomy" id="85310"/>
    <lineage>
        <taxon>Eukaryota</taxon>
        <taxon>Metazoa</taxon>
        <taxon>Ecdysozoa</taxon>
        <taxon>Arthropoda</taxon>
        <taxon>Hexapoda</taxon>
        <taxon>Insecta</taxon>
        <taxon>Pterygota</taxon>
        <taxon>Neoptera</taxon>
        <taxon>Paraneoptera</taxon>
        <taxon>Hemiptera</taxon>
        <taxon>Heteroptera</taxon>
        <taxon>Panheteroptera</taxon>
        <taxon>Pentatomomorpha</taxon>
        <taxon>Pentatomoidea</taxon>
        <taxon>Pentatomidae</taxon>
        <taxon>Pentatominae</taxon>
        <taxon>Nezara</taxon>
    </lineage>
</organism>
<protein>
    <submittedName>
        <fullName evidence="1">Uncharacterized protein</fullName>
    </submittedName>
</protein>
<gene>
    <name evidence="1" type="ORF">NEZAVI_LOCUS6562</name>
</gene>
<sequence>MLSNGNSPLGIRYEQCSDKVVSYQYNKVVNWDCKAQCVLNHNKKDGTLHWRRTDSTYQQPSSAAKEEEQFTRAQLDQHRFLLHRPLFRTLRPLFGWNFCEMANVIVDLVAERALILGGDSWCSQTLVPQILQGQMAPANIPHVLLHHRPPGRVKIMLEQECLIASMRCRIAKEVEEVLGSRGWRTWRTI</sequence>
<evidence type="ECO:0000313" key="2">
    <source>
        <dbReference type="Proteomes" id="UP001152798"/>
    </source>
</evidence>
<dbReference type="Proteomes" id="UP001152798">
    <property type="component" value="Chromosome 3"/>
</dbReference>
<proteinExistence type="predicted"/>
<accession>A0A9P0MIL8</accession>
<reference evidence="1" key="1">
    <citation type="submission" date="2022-01" db="EMBL/GenBank/DDBJ databases">
        <authorList>
            <person name="King R."/>
        </authorList>
    </citation>
    <scope>NUCLEOTIDE SEQUENCE</scope>
</reference>
<name>A0A9P0MIL8_NEZVI</name>